<dbReference type="Pfam" id="PF04082">
    <property type="entry name" value="Fungal_trans"/>
    <property type="match status" value="1"/>
</dbReference>
<keyword evidence="7" id="KW-1185">Reference proteome</keyword>
<name>A0AAW0DXW7_9AGAR</name>
<dbReference type="SUPFAM" id="SSF57701">
    <property type="entry name" value="Zn2/Cys6 DNA-binding domain"/>
    <property type="match status" value="1"/>
</dbReference>
<protein>
    <recommendedName>
        <fullName evidence="5">Zn(2)-C6 fungal-type domain-containing protein</fullName>
    </recommendedName>
</protein>
<evidence type="ECO:0000259" key="5">
    <source>
        <dbReference type="PROSITE" id="PS50048"/>
    </source>
</evidence>
<dbReference type="InterPro" id="IPR036864">
    <property type="entry name" value="Zn2-C6_fun-type_DNA-bd_sf"/>
</dbReference>
<dbReference type="PANTHER" id="PTHR31001">
    <property type="entry name" value="UNCHARACTERIZED TRANSCRIPTIONAL REGULATORY PROTEIN"/>
    <property type="match status" value="1"/>
</dbReference>
<keyword evidence="3" id="KW-0539">Nucleus</keyword>
<sequence>MSPSLVPLGTESSGQSADTRPAKRARKAPAEETVSQNQNQPYINAQPLDHIFISESLSSKKPGGKKAPLSCCECRRLKLKCDRTFPCGSCKKRGVSDICPDGVLVSGKGTRFILANTEQLHTKIHDMSEHIRKLEEALQEATSSSHPLLTSEMLNIKSTMELYGPTQGKPDQRTPEPQNGHDTRMETEPHEYKYNDNAMKKEPGHNISQQDSTKDLDLEIQRLSRSFPLSENSSEGEINIPLRKRLHSYLPSRGESDYLWEQTRQHAIWQYNPHPDETFYPNLAHHCYTSSIEDLSTRRLALLFMILAIGCKVDTQNHGPESPDAERYHTLGRASLCEVSVLEDTTVETITALFYEIWYLLVFSDKKKGGGHAWGLMGLTAKLAQSIGLHRNGTKSKVIPEEVEKRRSLFWELLYLDARLSLSLGRPPSLSVKYMDCKRPTYVPDTDCDVNQSSHYYQEWKHSCYVRCLAPVLDAISQPGLEYHTVLTLDQTIRDFPVPVPLMTRNYSSHTIFMQKTSHMIAMESVLLQLHRSYFMRALSGPEEAFNRRHRHAPSVVAVFLSASRMIATVQEMFTREPELTVRISGYWSNAFSAAVALCLLVSRAPFTCLSPAALQELERARLLFSSATATKQNCPRAKQVEPMLQAMIAKANDIFRRWYSGQEVPTMVLRHTDDSGEAEYAGMGTPPYVPPPGSPDTSNSDSFQIAHNHLKQCIAEVHERAKIMFPMRKPCQCSIPNPTCPPSHSWDPPPPLDQSSPVLPYLYPNIANPLGYSTPSITKPTSSSFTGMESVNFELGALHPNTEQSWMAWF</sequence>
<comment type="subcellular location">
    <subcellularLocation>
        <location evidence="1">Nucleus</location>
    </subcellularLocation>
</comment>
<dbReference type="CDD" id="cd00067">
    <property type="entry name" value="GAL4"/>
    <property type="match status" value="1"/>
</dbReference>
<dbReference type="InterPro" id="IPR007219">
    <property type="entry name" value="XnlR_reg_dom"/>
</dbReference>
<dbReference type="AlphaFoldDB" id="A0AAW0DXW7"/>
<feature type="compositionally biased region" description="Basic and acidic residues" evidence="4">
    <location>
        <begin position="170"/>
        <end position="187"/>
    </location>
</feature>
<dbReference type="SMART" id="SM00066">
    <property type="entry name" value="GAL4"/>
    <property type="match status" value="1"/>
</dbReference>
<feature type="region of interest" description="Disordered" evidence="4">
    <location>
        <begin position="1"/>
        <end position="41"/>
    </location>
</feature>
<feature type="domain" description="Zn(2)-C6 fungal-type" evidence="5">
    <location>
        <begin position="70"/>
        <end position="99"/>
    </location>
</feature>
<evidence type="ECO:0000313" key="6">
    <source>
        <dbReference type="EMBL" id="KAK7056965.1"/>
    </source>
</evidence>
<evidence type="ECO:0000256" key="3">
    <source>
        <dbReference type="ARBA" id="ARBA00023242"/>
    </source>
</evidence>
<dbReference type="Proteomes" id="UP001383192">
    <property type="component" value="Unassembled WGS sequence"/>
</dbReference>
<feature type="region of interest" description="Disordered" evidence="4">
    <location>
        <begin position="678"/>
        <end position="700"/>
    </location>
</feature>
<dbReference type="GO" id="GO:0008270">
    <property type="term" value="F:zinc ion binding"/>
    <property type="evidence" value="ECO:0007669"/>
    <property type="project" value="InterPro"/>
</dbReference>
<dbReference type="EMBL" id="JAYKXP010000006">
    <property type="protein sequence ID" value="KAK7056965.1"/>
    <property type="molecule type" value="Genomic_DNA"/>
</dbReference>
<evidence type="ECO:0000256" key="1">
    <source>
        <dbReference type="ARBA" id="ARBA00004123"/>
    </source>
</evidence>
<dbReference type="SMART" id="SM00906">
    <property type="entry name" value="Fungal_trans"/>
    <property type="match status" value="1"/>
</dbReference>
<reference evidence="6 7" key="1">
    <citation type="submission" date="2024-01" db="EMBL/GenBank/DDBJ databases">
        <title>A draft genome for a cacao thread blight-causing isolate of Paramarasmius palmivorus.</title>
        <authorList>
            <person name="Baruah I.K."/>
            <person name="Bukari Y."/>
            <person name="Amoako-Attah I."/>
            <person name="Meinhardt L.W."/>
            <person name="Bailey B.A."/>
            <person name="Cohen S.P."/>
        </authorList>
    </citation>
    <scope>NUCLEOTIDE SEQUENCE [LARGE SCALE GENOMIC DNA]</scope>
    <source>
        <strain evidence="6 7">GH-12</strain>
    </source>
</reference>
<gene>
    <name evidence="6" type="ORF">VNI00_002683</name>
</gene>
<dbReference type="InterPro" id="IPR050613">
    <property type="entry name" value="Sec_Metabolite_Reg"/>
</dbReference>
<organism evidence="6 7">
    <name type="scientific">Paramarasmius palmivorus</name>
    <dbReference type="NCBI Taxonomy" id="297713"/>
    <lineage>
        <taxon>Eukaryota</taxon>
        <taxon>Fungi</taxon>
        <taxon>Dikarya</taxon>
        <taxon>Basidiomycota</taxon>
        <taxon>Agaricomycotina</taxon>
        <taxon>Agaricomycetes</taxon>
        <taxon>Agaricomycetidae</taxon>
        <taxon>Agaricales</taxon>
        <taxon>Marasmiineae</taxon>
        <taxon>Marasmiaceae</taxon>
        <taxon>Paramarasmius</taxon>
    </lineage>
</organism>
<feature type="region of interest" description="Disordered" evidence="4">
    <location>
        <begin position="163"/>
        <end position="187"/>
    </location>
</feature>
<keyword evidence="2" id="KW-0479">Metal-binding</keyword>
<dbReference type="PANTHER" id="PTHR31001:SF56">
    <property type="entry name" value="ZN(2)-C6 FUNGAL-TYPE DOMAIN-CONTAINING PROTEIN"/>
    <property type="match status" value="1"/>
</dbReference>
<dbReference type="CDD" id="cd12148">
    <property type="entry name" value="fungal_TF_MHR"/>
    <property type="match status" value="1"/>
</dbReference>
<comment type="caution">
    <text evidence="6">The sequence shown here is derived from an EMBL/GenBank/DDBJ whole genome shotgun (WGS) entry which is preliminary data.</text>
</comment>
<dbReference type="GO" id="GO:0000981">
    <property type="term" value="F:DNA-binding transcription factor activity, RNA polymerase II-specific"/>
    <property type="evidence" value="ECO:0007669"/>
    <property type="project" value="InterPro"/>
</dbReference>
<dbReference type="GO" id="GO:0006351">
    <property type="term" value="P:DNA-templated transcription"/>
    <property type="evidence" value="ECO:0007669"/>
    <property type="project" value="InterPro"/>
</dbReference>
<proteinExistence type="predicted"/>
<dbReference type="GO" id="GO:0005634">
    <property type="term" value="C:nucleus"/>
    <property type="evidence" value="ECO:0007669"/>
    <property type="project" value="UniProtKB-SubCell"/>
</dbReference>
<evidence type="ECO:0000256" key="4">
    <source>
        <dbReference type="SAM" id="MobiDB-lite"/>
    </source>
</evidence>
<dbReference type="PROSITE" id="PS50048">
    <property type="entry name" value="ZN2_CY6_FUNGAL_2"/>
    <property type="match status" value="1"/>
</dbReference>
<accession>A0AAW0DXW7</accession>
<dbReference type="Gene3D" id="4.10.240.10">
    <property type="entry name" value="Zn(2)-C6 fungal-type DNA-binding domain"/>
    <property type="match status" value="1"/>
</dbReference>
<dbReference type="InterPro" id="IPR001138">
    <property type="entry name" value="Zn2Cys6_DnaBD"/>
</dbReference>
<evidence type="ECO:0000256" key="2">
    <source>
        <dbReference type="ARBA" id="ARBA00022723"/>
    </source>
</evidence>
<evidence type="ECO:0000313" key="7">
    <source>
        <dbReference type="Proteomes" id="UP001383192"/>
    </source>
</evidence>
<dbReference type="PROSITE" id="PS00463">
    <property type="entry name" value="ZN2_CY6_FUNGAL_1"/>
    <property type="match status" value="1"/>
</dbReference>
<dbReference type="GO" id="GO:0003677">
    <property type="term" value="F:DNA binding"/>
    <property type="evidence" value="ECO:0007669"/>
    <property type="project" value="InterPro"/>
</dbReference>